<protein>
    <recommendedName>
        <fullName evidence="13">Glycosyltransferase RgtA/B/C/D-like domain-containing protein</fullName>
    </recommendedName>
</protein>
<keyword evidence="4" id="KW-0328">Glycosyltransferase</keyword>
<evidence type="ECO:0000256" key="2">
    <source>
        <dbReference type="ARBA" id="ARBA00004687"/>
    </source>
</evidence>
<feature type="transmembrane region" description="Helical" evidence="10">
    <location>
        <begin position="186"/>
        <end position="216"/>
    </location>
</feature>
<dbReference type="GO" id="GO:0004376">
    <property type="term" value="F:GPI mannosyltransferase activity"/>
    <property type="evidence" value="ECO:0007669"/>
    <property type="project" value="InterPro"/>
</dbReference>
<feature type="transmembrane region" description="Helical" evidence="10">
    <location>
        <begin position="294"/>
        <end position="313"/>
    </location>
</feature>
<evidence type="ECO:0008006" key="13">
    <source>
        <dbReference type="Google" id="ProtNLM"/>
    </source>
</evidence>
<evidence type="ECO:0000256" key="3">
    <source>
        <dbReference type="ARBA" id="ARBA00022502"/>
    </source>
</evidence>
<dbReference type="GO" id="GO:0000009">
    <property type="term" value="F:alpha-1,6-mannosyltransferase activity"/>
    <property type="evidence" value="ECO:0007669"/>
    <property type="project" value="InterPro"/>
</dbReference>
<name>A0AAQ3MAR0_SYNEL</name>
<dbReference type="PANTHER" id="PTHR12468:SF2">
    <property type="entry name" value="GPI MANNOSYLTRANSFERASE 2"/>
    <property type="match status" value="1"/>
</dbReference>
<keyword evidence="7" id="KW-0256">Endoplasmic reticulum</keyword>
<keyword evidence="9 10" id="KW-0472">Membrane</keyword>
<feature type="transmembrane region" description="Helical" evidence="10">
    <location>
        <begin position="322"/>
        <end position="338"/>
    </location>
</feature>
<evidence type="ECO:0000256" key="9">
    <source>
        <dbReference type="ARBA" id="ARBA00023136"/>
    </source>
</evidence>
<comment type="pathway">
    <text evidence="2">Glycolipid biosynthesis; glycosylphosphatidylinositol-anchor biosynthesis.</text>
</comment>
<keyword evidence="6 10" id="KW-0812">Transmembrane</keyword>
<accession>A0AAQ3MAR0</accession>
<gene>
    <name evidence="11" type="ORF">DOP62_13480</name>
</gene>
<dbReference type="GO" id="GO:0031501">
    <property type="term" value="C:mannosyltransferase complex"/>
    <property type="evidence" value="ECO:0007669"/>
    <property type="project" value="TreeGrafter"/>
</dbReference>
<evidence type="ECO:0000256" key="1">
    <source>
        <dbReference type="ARBA" id="ARBA00004477"/>
    </source>
</evidence>
<evidence type="ECO:0000256" key="4">
    <source>
        <dbReference type="ARBA" id="ARBA00022676"/>
    </source>
</evidence>
<evidence type="ECO:0000256" key="8">
    <source>
        <dbReference type="ARBA" id="ARBA00022989"/>
    </source>
</evidence>
<reference evidence="11 12" key="1">
    <citation type="journal article" date="2018" name="Sci. Rep.">
        <title>Genome Features and Biochemical Characteristics of a Robust, Fast Growing and Naturally Transformable Cyanobacterium Synechococcus elongatus PCC 11801 Isolated from India.</title>
        <authorList>
            <person name="Jaiswal D."/>
            <person name="Sengupta A."/>
            <person name="Sohoni S."/>
            <person name="Sengupta S."/>
            <person name="Phadnavis A.G."/>
            <person name="Pakrasi H.B."/>
            <person name="Wangikar P.P."/>
        </authorList>
    </citation>
    <scope>NUCLEOTIDE SEQUENCE [LARGE SCALE GENOMIC DNA]</scope>
    <source>
        <strain evidence="11 12">PCC 11801</strain>
    </source>
</reference>
<feature type="transmembrane region" description="Helical" evidence="10">
    <location>
        <begin position="228"/>
        <end position="249"/>
    </location>
</feature>
<organism evidence="11 12">
    <name type="scientific">Synechococcus elongatus PCC 11801</name>
    <dbReference type="NCBI Taxonomy" id="2219813"/>
    <lineage>
        <taxon>Bacteria</taxon>
        <taxon>Bacillati</taxon>
        <taxon>Cyanobacteriota</taxon>
        <taxon>Cyanophyceae</taxon>
        <taxon>Synechococcales</taxon>
        <taxon>Synechococcaceae</taxon>
        <taxon>Synechococcus</taxon>
    </lineage>
</organism>
<dbReference type="RefSeq" id="WP_370538835.1">
    <property type="nucleotide sequence ID" value="NZ_CP030139.2"/>
</dbReference>
<dbReference type="Proteomes" id="UP000267249">
    <property type="component" value="Chromosome"/>
</dbReference>
<dbReference type="InterPro" id="IPR007315">
    <property type="entry name" value="PIG-V/Gpi18"/>
</dbReference>
<feature type="transmembrane region" description="Helical" evidence="10">
    <location>
        <begin position="369"/>
        <end position="387"/>
    </location>
</feature>
<proteinExistence type="predicted"/>
<evidence type="ECO:0000256" key="5">
    <source>
        <dbReference type="ARBA" id="ARBA00022679"/>
    </source>
</evidence>
<dbReference type="PANTHER" id="PTHR12468">
    <property type="entry name" value="GPI MANNOSYLTRANSFERASE 2"/>
    <property type="match status" value="1"/>
</dbReference>
<evidence type="ECO:0000256" key="7">
    <source>
        <dbReference type="ARBA" id="ARBA00022824"/>
    </source>
</evidence>
<evidence type="ECO:0000313" key="12">
    <source>
        <dbReference type="Proteomes" id="UP000267249"/>
    </source>
</evidence>
<evidence type="ECO:0000256" key="6">
    <source>
        <dbReference type="ARBA" id="ARBA00022692"/>
    </source>
</evidence>
<keyword evidence="5" id="KW-0808">Transferase</keyword>
<keyword evidence="3" id="KW-0337">GPI-anchor biosynthesis</keyword>
<dbReference type="EMBL" id="CP030139">
    <property type="protein sequence ID" value="WVS92299.1"/>
    <property type="molecule type" value="Genomic_DNA"/>
</dbReference>
<feature type="transmembrane region" description="Helical" evidence="10">
    <location>
        <begin position="17"/>
        <end position="41"/>
    </location>
</feature>
<keyword evidence="8 10" id="KW-1133">Transmembrane helix</keyword>
<sequence length="393" mass="44903">MSVSAKESISFINSIKWLIATFLLWRLALFIVAFTGLSLSIEYPGTYDHNSHWVYFENNYILNGFFRWDADWYDLIAREGYFNGQDERKGNTTAFFPLFPLLSRWLSHVFSSHLIAGLVISNVSLLLALGICYRIGVKFYKEQIVQRSIILILSFPGSFFFSTYYTEGLYFFLTSASLLYYFRDNYLASGCFGFLASLTRPTGVSLIIAMAISSAFQKILGKKTIKPSISFLLLIPLGLLTYMAFLYIYTGNAFIFSTSQVYWGRSFNFPLLSLIQSIKEINFSLPRDMNNTQILVNSFCAFLFLGSGAWMLIKNLKSQENITLPLWVLIGVLFPLSTGSTDSMVRFCSVLFPVFFMLAASLKKEVHYAWLISFFSALQAVYLLGFMNKFWVV</sequence>
<feature type="transmembrane region" description="Helical" evidence="10">
    <location>
        <begin position="114"/>
        <end position="136"/>
    </location>
</feature>
<dbReference type="GO" id="GO:0016020">
    <property type="term" value="C:membrane"/>
    <property type="evidence" value="ECO:0007669"/>
    <property type="project" value="GOC"/>
</dbReference>
<evidence type="ECO:0000313" key="11">
    <source>
        <dbReference type="EMBL" id="WVS92299.1"/>
    </source>
</evidence>
<evidence type="ECO:0000256" key="10">
    <source>
        <dbReference type="SAM" id="Phobius"/>
    </source>
</evidence>
<feature type="transmembrane region" description="Helical" evidence="10">
    <location>
        <begin position="148"/>
        <end position="166"/>
    </location>
</feature>
<dbReference type="AlphaFoldDB" id="A0AAQ3MAR0"/>
<comment type="subcellular location">
    <subcellularLocation>
        <location evidence="1">Endoplasmic reticulum membrane</location>
        <topology evidence="1">Multi-pass membrane protein</topology>
    </subcellularLocation>
</comment>
<dbReference type="GO" id="GO:0006506">
    <property type="term" value="P:GPI anchor biosynthetic process"/>
    <property type="evidence" value="ECO:0007669"/>
    <property type="project" value="UniProtKB-KW"/>
</dbReference>